<dbReference type="EMBL" id="JACSPO010000005">
    <property type="protein sequence ID" value="MBD8062722.1"/>
    <property type="molecule type" value="Genomic_DNA"/>
</dbReference>
<protein>
    <submittedName>
        <fullName evidence="4">Flagellar assembly protein FliW</fullName>
    </submittedName>
</protein>
<proteinExistence type="predicted"/>
<comment type="caution">
    <text evidence="4">The sequence shown here is derived from an EMBL/GenBank/DDBJ whole genome shotgun (WGS) entry which is preliminary data.</text>
</comment>
<dbReference type="SUPFAM" id="SSF141457">
    <property type="entry name" value="BH3618-like"/>
    <property type="match status" value="1"/>
</dbReference>
<keyword evidence="1" id="KW-0963">Cytoplasm</keyword>
<gene>
    <name evidence="4" type="ORF">H9624_10325</name>
</gene>
<organism evidence="4 5">
    <name type="scientific">Oceanitalea stevensii</name>
    <dbReference type="NCBI Taxonomy" id="2763072"/>
    <lineage>
        <taxon>Bacteria</taxon>
        <taxon>Bacillati</taxon>
        <taxon>Actinomycetota</taxon>
        <taxon>Actinomycetes</taxon>
        <taxon>Micrococcales</taxon>
        <taxon>Bogoriellaceae</taxon>
        <taxon>Georgenia</taxon>
    </lineage>
</organism>
<keyword evidence="4" id="KW-0282">Flagellum</keyword>
<evidence type="ECO:0000256" key="3">
    <source>
        <dbReference type="ARBA" id="ARBA00022845"/>
    </source>
</evidence>
<name>A0ABR8Z303_9MICO</name>
<dbReference type="InterPro" id="IPR003775">
    <property type="entry name" value="Flagellar_assembly_factor_FliW"/>
</dbReference>
<dbReference type="Pfam" id="PF02623">
    <property type="entry name" value="FliW"/>
    <property type="match status" value="1"/>
</dbReference>
<accession>A0ABR8Z303</accession>
<dbReference type="InterPro" id="IPR024046">
    <property type="entry name" value="Flagellar_assmbl_FliW_dom_sf"/>
</dbReference>
<keyword evidence="2" id="KW-1005">Bacterial flagellum biogenesis</keyword>
<dbReference type="PANTHER" id="PTHR39190:SF1">
    <property type="entry name" value="FLAGELLAR ASSEMBLY FACTOR FLIW"/>
    <property type="match status" value="1"/>
</dbReference>
<reference evidence="4 5" key="1">
    <citation type="submission" date="2020-08" db="EMBL/GenBank/DDBJ databases">
        <title>A Genomic Blueprint of the Chicken Gut Microbiome.</title>
        <authorList>
            <person name="Gilroy R."/>
            <person name="Ravi A."/>
            <person name="Getino M."/>
            <person name="Pursley I."/>
            <person name="Horton D.L."/>
            <person name="Alikhan N.-F."/>
            <person name="Baker D."/>
            <person name="Gharbi K."/>
            <person name="Hall N."/>
            <person name="Watson M."/>
            <person name="Adriaenssens E.M."/>
            <person name="Foster-Nyarko E."/>
            <person name="Jarju S."/>
            <person name="Secka A."/>
            <person name="Antonio M."/>
            <person name="Oren A."/>
            <person name="Chaudhuri R."/>
            <person name="La Ragione R.M."/>
            <person name="Hildebrand F."/>
            <person name="Pallen M.J."/>
        </authorList>
    </citation>
    <scope>NUCLEOTIDE SEQUENCE [LARGE SCALE GENOMIC DNA]</scope>
    <source>
        <strain evidence="4 5">Sa1BUA1</strain>
    </source>
</reference>
<dbReference type="Gene3D" id="2.30.290.10">
    <property type="entry name" value="BH3618-like"/>
    <property type="match status" value="1"/>
</dbReference>
<evidence type="ECO:0000256" key="2">
    <source>
        <dbReference type="ARBA" id="ARBA00022795"/>
    </source>
</evidence>
<evidence type="ECO:0000256" key="1">
    <source>
        <dbReference type="ARBA" id="ARBA00022490"/>
    </source>
</evidence>
<evidence type="ECO:0000313" key="5">
    <source>
        <dbReference type="Proteomes" id="UP000661894"/>
    </source>
</evidence>
<keyword evidence="5" id="KW-1185">Reference proteome</keyword>
<keyword evidence="4" id="KW-0969">Cilium</keyword>
<keyword evidence="3" id="KW-0810">Translation regulation</keyword>
<dbReference type="PANTHER" id="PTHR39190">
    <property type="entry name" value="FLAGELLAR ASSEMBLY FACTOR FLIW"/>
    <property type="match status" value="1"/>
</dbReference>
<keyword evidence="4" id="KW-0966">Cell projection</keyword>
<dbReference type="Proteomes" id="UP000661894">
    <property type="component" value="Unassembled WGS sequence"/>
</dbReference>
<evidence type="ECO:0000313" key="4">
    <source>
        <dbReference type="EMBL" id="MBD8062722.1"/>
    </source>
</evidence>
<sequence length="124" mass="13235">MAVETDAALHFVTPPPGLSPLTEFTLSAVTEELYSLRAVDAEGVRLFLIDPRPYFPGYEPRVAEQTLEELGTTDPAVLVVVRPGEGGAPTANLLAPVLVDLTTGAAMQTILENSDQPLRAPLPR</sequence>